<reference evidence="1" key="1">
    <citation type="submission" date="2023-10" db="EMBL/GenBank/DDBJ databases">
        <title>Genome assemblies of two species of porcelain crab, Petrolisthes cinctipes and Petrolisthes manimaculis (Anomura: Porcellanidae).</title>
        <authorList>
            <person name="Angst P."/>
        </authorList>
    </citation>
    <scope>NUCLEOTIDE SEQUENCE</scope>
    <source>
        <strain evidence="1">PB745_01</strain>
        <tissue evidence="1">Gill</tissue>
    </source>
</reference>
<organism evidence="1 2">
    <name type="scientific">Petrolisthes cinctipes</name>
    <name type="common">Flat porcelain crab</name>
    <dbReference type="NCBI Taxonomy" id="88211"/>
    <lineage>
        <taxon>Eukaryota</taxon>
        <taxon>Metazoa</taxon>
        <taxon>Ecdysozoa</taxon>
        <taxon>Arthropoda</taxon>
        <taxon>Crustacea</taxon>
        <taxon>Multicrustacea</taxon>
        <taxon>Malacostraca</taxon>
        <taxon>Eumalacostraca</taxon>
        <taxon>Eucarida</taxon>
        <taxon>Decapoda</taxon>
        <taxon>Pleocyemata</taxon>
        <taxon>Anomura</taxon>
        <taxon>Galatheoidea</taxon>
        <taxon>Porcellanidae</taxon>
        <taxon>Petrolisthes</taxon>
    </lineage>
</organism>
<gene>
    <name evidence="1" type="ORF">Pcinc_033995</name>
</gene>
<sequence length="2135" mass="232369">MAGVEKGLVMQGVVVLLVEMTVVMALPTRKLDPSQVLLKNLPAEKLDSLLEAQLAQLEEDISSCYEEQLLAHQEAIHRLQLHSHHRSSLSISLATDDFTTSTSDGIFATEFFTTDGFLATDMTSGDFVSIDDRTTNDSMAVGKALITDHEISTKPAMNTDMITDILTTDSDMATDSVMTFEEGLWSTDDGTMVSNLLPTGDALTSDGMRTDGLFTEDILTSFDIFVPDDIKAPESNMTMNNTVTSVRPVDNATATVDGTLVTEDLVEDLNREDLGNLPVSIMDSLENGEPDHFQIPMEMLATSDSEEDFERHLRSSQDYSHVWHSWHSSLNDIESRDKLVVEEVRVGATAGNVKVSEVIPLNLWNLSAIFRSEEGIGYHLEGQRLQPLLVRNNWTLALTGCPCRNDASQMCACCTDGSCSCTSNHNTCVPCPYADNKDTCHTYSTRPLELDTAVGFQYFIGYYDPQHGLQRILVVAKDTTVTFFTIDQAGLQHLSPVHALSSLTFSRPITHLGYGETYRDLDGVIQKVRFLVCFRAGDRTHQFQGLGVDTRVSFGELVSWDGEGSEMRTWQSGGRMMVGVLQYNRLTVYEMKANHHHQYSLRPVQKIEMIFAIVHWSTFSLGFDNYLMLVSSSLARLYLLSGVSYQHVQDILPLHSITAFRAVVPLAVQRWRGKAVLLTGEGTKLLAYVLNSSSQKFILDYSTELSVAVQTWTTGYGFSGDFSQISEFVLVQGEHGPVILEVHASINDLPDPVDSQKQALDAKIASLKEIFERQTLVVEAAKERLEHSVDQSNIFYGNIIVLQGIFVNGTLSTGDVTTKEVVVEEQDGRQEAYQAYLGNLARYKSLLSTLNFTVGQIHLRLDGKGEQGKGRPDAVPATGSSRLITGVKTMVGGSLTVNHFTTNHLIVSQVLDERGSSFPLDSIIEGLVRRGDRRVITGTKTFFQAVQIGNLMTQFLGDIPIADLVTTNGNHTISAATTFTSPLVAHTINVLPGGTVGGIDLSEEAVLLSGNVTLGGCVFREDVIVNSLTTSSKQINGVNIERLATSTLTTQGGTILGSLVFTSSFSVNTLTATTIMGVNVEEYMSTTVFLNRPAILQGMLVASMVKIQGDLSVQGLINGKNFPSDYPLRTDSKISFHTKKFRSVSVERLTAGPNCLVDGLPLEKLVTLHTPQVITGYKTFAQGVYIEGNLDITSKIIDGVNLDHLNASLGQIGTSDFKFDVVFKEEVRVPSLTYGGTLNGIDFTTLLKDIVYSDEPIVISSNKIFRNGVSITNASFHSTLNGASFSNLVTTSNIATGVITGSKVFAKDVVFRDITVGSLDGVDLDDLIRTAVYLNKPGQVVYGTKVLTQTLKTRELVVTGRLGDVDFTKIVTKSTDQTFIVTQSLRSANFTDLMTVELQMPAGATVNGIDLTSLYSRRVSLTSPGFYTGTLSVKGPVSVLNSLTVGYINGRPATSLANDFVMRDEHSVLTGQLTFANLAIHGPITTQNLAGANGFNITDIDLHALKVTENNVISGSLEWGNITFHGDIGVAGLVDGIHLQQLSQDVVLRNSTTVQIITGEKRFEGGITVLGDIEATLVNGFNLRKHLLTRDTAQVITAHYNFMNIKALSEVILLGRYNGFNLTTLASSNLLSNGSTYHGNVTFYGDVSVGRLTLSGNYNGVNVNAHLADSIPLNANDVHIMGKKTFTAAVTDFQEINVMQLNAQPFDHVLRELVLTDVPTNLPNHMTITGRVSAPMLQARSLTVKGNVGGVDFGKLISEAAYVNRNHTFTSILTFARNVSVTGALNIKMLNGTMVEDILTTSTPQTINGNFTIGRVLSSDVHVHGLVNSWKLPVEIADTLKAVEGQTVRGPLTLVGSIEVLRDMEVTGRVGSTAKVDLSTQVVHLHQPSHIQGSLVFEHPLMTSNLTVLPGVVSGVNIPLLIQSAWNLNSNTTLTGNLVFLKPVVFKVALNQNQLEEKIVLEDYTREVNKALAVYTSMVHNLTAFNNSYLIVSWSECESTWYVVSSTSPGLVSITSTSAAQRGWGQDWLFLGEADQVAYVAVVGSSDDQCGSQSAVWKMDSTGRITLHKPLSSGQHLSAFPDTVMNGVVRLQVHATNRTTSYLFSLASGLLQQVNTEIETSGKDERIGFACSSYR</sequence>
<proteinExistence type="predicted"/>
<dbReference type="GO" id="GO:0007165">
    <property type="term" value="P:signal transduction"/>
    <property type="evidence" value="ECO:0007669"/>
    <property type="project" value="TreeGrafter"/>
</dbReference>
<comment type="caution">
    <text evidence="1">The sequence shown here is derived from an EMBL/GenBank/DDBJ whole genome shotgun (WGS) entry which is preliminary data.</text>
</comment>
<evidence type="ECO:0000313" key="1">
    <source>
        <dbReference type="EMBL" id="KAK3859921.1"/>
    </source>
</evidence>
<keyword evidence="2" id="KW-1185">Reference proteome</keyword>
<protein>
    <submittedName>
        <fullName evidence="1">Uncharacterized protein</fullName>
    </submittedName>
</protein>
<dbReference type="Proteomes" id="UP001286313">
    <property type="component" value="Unassembled WGS sequence"/>
</dbReference>
<evidence type="ECO:0000313" key="2">
    <source>
        <dbReference type="Proteomes" id="UP001286313"/>
    </source>
</evidence>
<accession>A0AAE1ERA1</accession>
<dbReference type="PANTHER" id="PTHR15261">
    <property type="entry name" value="THROMBOSPONDIN-TYPE LAMININ G DOMAIN AND EAR REPEAT-CONTAINING"/>
    <property type="match status" value="1"/>
</dbReference>
<dbReference type="PANTHER" id="PTHR15261:SF4">
    <property type="entry name" value="THROMBOSPONDIN-TYPE LAMININ G DOMAIN AND EAR REPEAT-CONTAINING PROTEIN"/>
    <property type="match status" value="1"/>
</dbReference>
<name>A0AAE1ERA1_PETCI</name>
<dbReference type="EMBL" id="JAWQEG010004869">
    <property type="protein sequence ID" value="KAK3859921.1"/>
    <property type="molecule type" value="Genomic_DNA"/>
</dbReference>